<dbReference type="InterPro" id="IPR053791">
    <property type="entry name" value="MFS_Tri12-like"/>
</dbReference>
<dbReference type="InterPro" id="IPR036259">
    <property type="entry name" value="MFS_trans_sf"/>
</dbReference>
<dbReference type="AlphaFoldDB" id="A0A9P4TUS8"/>
<feature type="transmembrane region" description="Helical" evidence="6">
    <location>
        <begin position="79"/>
        <end position="98"/>
    </location>
</feature>
<dbReference type="GO" id="GO:0005886">
    <property type="term" value="C:plasma membrane"/>
    <property type="evidence" value="ECO:0007669"/>
    <property type="project" value="TreeGrafter"/>
</dbReference>
<keyword evidence="3 6" id="KW-0812">Transmembrane</keyword>
<evidence type="ECO:0000256" key="3">
    <source>
        <dbReference type="ARBA" id="ARBA00022692"/>
    </source>
</evidence>
<evidence type="ECO:0000313" key="8">
    <source>
        <dbReference type="EMBL" id="KAF2423811.1"/>
    </source>
</evidence>
<dbReference type="EMBL" id="MU007077">
    <property type="protein sequence ID" value="KAF2423811.1"/>
    <property type="molecule type" value="Genomic_DNA"/>
</dbReference>
<dbReference type="InterPro" id="IPR020846">
    <property type="entry name" value="MFS_dom"/>
</dbReference>
<evidence type="ECO:0000256" key="6">
    <source>
        <dbReference type="SAM" id="Phobius"/>
    </source>
</evidence>
<reference evidence="8" key="1">
    <citation type="journal article" date="2020" name="Stud. Mycol.">
        <title>101 Dothideomycetes genomes: a test case for predicting lifestyles and emergence of pathogens.</title>
        <authorList>
            <person name="Haridas S."/>
            <person name="Albert R."/>
            <person name="Binder M."/>
            <person name="Bloem J."/>
            <person name="Labutti K."/>
            <person name="Salamov A."/>
            <person name="Andreopoulos B."/>
            <person name="Baker S."/>
            <person name="Barry K."/>
            <person name="Bills G."/>
            <person name="Bluhm B."/>
            <person name="Cannon C."/>
            <person name="Castanera R."/>
            <person name="Culley D."/>
            <person name="Daum C."/>
            <person name="Ezra D."/>
            <person name="Gonzalez J."/>
            <person name="Henrissat B."/>
            <person name="Kuo A."/>
            <person name="Liang C."/>
            <person name="Lipzen A."/>
            <person name="Lutzoni F."/>
            <person name="Magnuson J."/>
            <person name="Mondo S."/>
            <person name="Nolan M."/>
            <person name="Ohm R."/>
            <person name="Pangilinan J."/>
            <person name="Park H.-J."/>
            <person name="Ramirez L."/>
            <person name="Alfaro M."/>
            <person name="Sun H."/>
            <person name="Tritt A."/>
            <person name="Yoshinaga Y."/>
            <person name="Zwiers L.-H."/>
            <person name="Turgeon B."/>
            <person name="Goodwin S."/>
            <person name="Spatafora J."/>
            <person name="Crous P."/>
            <person name="Grigoriev I."/>
        </authorList>
    </citation>
    <scope>NUCLEOTIDE SEQUENCE</scope>
    <source>
        <strain evidence="8">CBS 130266</strain>
    </source>
</reference>
<feature type="domain" description="Major facilitator superfamily (MFS) profile" evidence="7">
    <location>
        <begin position="36"/>
        <end position="580"/>
    </location>
</feature>
<evidence type="ECO:0000259" key="7">
    <source>
        <dbReference type="PROSITE" id="PS50850"/>
    </source>
</evidence>
<evidence type="ECO:0000256" key="2">
    <source>
        <dbReference type="ARBA" id="ARBA00022448"/>
    </source>
</evidence>
<feature type="transmembrane region" description="Helical" evidence="6">
    <location>
        <begin position="166"/>
        <end position="187"/>
    </location>
</feature>
<organism evidence="8 9">
    <name type="scientific">Tothia fuscella</name>
    <dbReference type="NCBI Taxonomy" id="1048955"/>
    <lineage>
        <taxon>Eukaryota</taxon>
        <taxon>Fungi</taxon>
        <taxon>Dikarya</taxon>
        <taxon>Ascomycota</taxon>
        <taxon>Pezizomycotina</taxon>
        <taxon>Dothideomycetes</taxon>
        <taxon>Pleosporomycetidae</taxon>
        <taxon>Venturiales</taxon>
        <taxon>Cylindrosympodiaceae</taxon>
        <taxon>Tothia</taxon>
    </lineage>
</organism>
<dbReference type="PANTHER" id="PTHR23501:SF109">
    <property type="entry name" value="MAJOR FACILITATOR SUPERFAMILY (MFS) PROFILE DOMAIN-CONTAINING PROTEIN-RELATED"/>
    <property type="match status" value="1"/>
</dbReference>
<dbReference type="PROSITE" id="PS00216">
    <property type="entry name" value="SUGAR_TRANSPORT_1"/>
    <property type="match status" value="1"/>
</dbReference>
<accession>A0A9P4TUS8</accession>
<evidence type="ECO:0000313" key="9">
    <source>
        <dbReference type="Proteomes" id="UP000800235"/>
    </source>
</evidence>
<dbReference type="CDD" id="cd06179">
    <property type="entry name" value="MFS_TRI12_like"/>
    <property type="match status" value="1"/>
</dbReference>
<feature type="transmembrane region" description="Helical" evidence="6">
    <location>
        <begin position="333"/>
        <end position="357"/>
    </location>
</feature>
<dbReference type="PROSITE" id="PS50850">
    <property type="entry name" value="MFS"/>
    <property type="match status" value="1"/>
</dbReference>
<feature type="transmembrane region" description="Helical" evidence="6">
    <location>
        <begin position="41"/>
        <end position="67"/>
    </location>
</feature>
<evidence type="ECO:0000256" key="4">
    <source>
        <dbReference type="ARBA" id="ARBA00022989"/>
    </source>
</evidence>
<dbReference type="Gene3D" id="1.20.1250.20">
    <property type="entry name" value="MFS general substrate transporter like domains"/>
    <property type="match status" value="2"/>
</dbReference>
<evidence type="ECO:0000256" key="1">
    <source>
        <dbReference type="ARBA" id="ARBA00004141"/>
    </source>
</evidence>
<name>A0A9P4TUS8_9PEZI</name>
<dbReference type="InterPro" id="IPR010573">
    <property type="entry name" value="MFS_Str1/Tri12-like"/>
</dbReference>
<sequence length="607" mass="65228">MVEATEKGVIAHEDHITNSNAIVGFETDFDHLPPGYYRSAYFVGSMLATGMSLLCGVAAFGYAAPLLNIINAELGPDPMFVWVSLIYNVTLAVGLVIVGKLSDVFGRRYFFVGGQIIGCIGSVVCARSTSVPMLIGGNVLLGVATAPQLSFHFVMGELVPMKYRYLGGAFLYLFGLPGSGFGPVVSYAFAQSSVGWRGVYWVLLGFNAIALVLWSCFYFPPSFHKKHRSDIDSKMYWIKVGFEPTSVLIDVKLTTTQNFDYVGTLIFTAGFVVFLLGLSWGGSFYPWRSVPVITAILTGFGTLVTFVLWEIYAPIKEPLIPMHLFKSGRWTAAVVLLGLGAGVYYAFAIILPIQAAVLYNKGDMIQVGFYSSIVGLGIIFGQFVGGTLVEPLGRMRWGKTKYQCIAVFSLGGIFFGACGVISADNRIMIMSFIFIGCFFIGWNETICLANATILVKDQRMIGTAGGVAGSLRGAISSILIAVYSSVLTNRLTSTISTQVPAAVIKAGLPATSVAQFIGAFSVGTPAAFKAVPGVTDQILAVGTRAYKVANADAFSTVYLTTIAFSAIAVVLTFFAPNTEDLMTGEVAATLHNEDDHLVREKTSEQSY</sequence>
<proteinExistence type="predicted"/>
<keyword evidence="9" id="KW-1185">Reference proteome</keyword>
<dbReference type="SUPFAM" id="SSF103473">
    <property type="entry name" value="MFS general substrate transporter"/>
    <property type="match status" value="2"/>
</dbReference>
<dbReference type="Proteomes" id="UP000800235">
    <property type="component" value="Unassembled WGS sequence"/>
</dbReference>
<feature type="transmembrane region" description="Helical" evidence="6">
    <location>
        <begin position="135"/>
        <end position="154"/>
    </location>
</feature>
<dbReference type="InterPro" id="IPR005829">
    <property type="entry name" value="Sugar_transporter_CS"/>
</dbReference>
<feature type="transmembrane region" description="Helical" evidence="6">
    <location>
        <begin position="556"/>
        <end position="575"/>
    </location>
</feature>
<feature type="transmembrane region" description="Helical" evidence="6">
    <location>
        <begin position="292"/>
        <end position="312"/>
    </location>
</feature>
<dbReference type="GO" id="GO:0022857">
    <property type="term" value="F:transmembrane transporter activity"/>
    <property type="evidence" value="ECO:0007669"/>
    <property type="project" value="InterPro"/>
</dbReference>
<keyword evidence="5 6" id="KW-0472">Membrane</keyword>
<keyword evidence="2" id="KW-0813">Transport</keyword>
<protein>
    <submittedName>
        <fullName evidence="8">MFS general substrate transporter</fullName>
    </submittedName>
</protein>
<comment type="subcellular location">
    <subcellularLocation>
        <location evidence="1">Membrane</location>
        <topology evidence="1">Multi-pass membrane protein</topology>
    </subcellularLocation>
</comment>
<dbReference type="PANTHER" id="PTHR23501">
    <property type="entry name" value="MAJOR FACILITATOR SUPERFAMILY"/>
    <property type="match status" value="1"/>
</dbReference>
<feature type="transmembrane region" description="Helical" evidence="6">
    <location>
        <begin position="110"/>
        <end position="129"/>
    </location>
</feature>
<feature type="transmembrane region" description="Helical" evidence="6">
    <location>
        <begin position="404"/>
        <end position="423"/>
    </location>
</feature>
<feature type="transmembrane region" description="Helical" evidence="6">
    <location>
        <begin position="429"/>
        <end position="449"/>
    </location>
</feature>
<keyword evidence="4 6" id="KW-1133">Transmembrane helix</keyword>
<comment type="caution">
    <text evidence="8">The sequence shown here is derived from an EMBL/GenBank/DDBJ whole genome shotgun (WGS) entry which is preliminary data.</text>
</comment>
<feature type="transmembrane region" description="Helical" evidence="6">
    <location>
        <begin position="199"/>
        <end position="219"/>
    </location>
</feature>
<feature type="transmembrane region" description="Helical" evidence="6">
    <location>
        <begin position="369"/>
        <end position="392"/>
    </location>
</feature>
<gene>
    <name evidence="8" type="ORF">EJ08DRAFT_689666</name>
</gene>
<dbReference type="OrthoDB" id="4161376at2759"/>
<evidence type="ECO:0000256" key="5">
    <source>
        <dbReference type="ARBA" id="ARBA00023136"/>
    </source>
</evidence>
<feature type="transmembrane region" description="Helical" evidence="6">
    <location>
        <begin position="261"/>
        <end position="280"/>
    </location>
</feature>
<dbReference type="Pfam" id="PF06609">
    <property type="entry name" value="TRI12"/>
    <property type="match status" value="1"/>
</dbReference>